<evidence type="ECO:0000313" key="2">
    <source>
        <dbReference type="EMBL" id="SHK18047.1"/>
    </source>
</evidence>
<gene>
    <name evidence="2" type="ORF">SAMN05444159_2633</name>
</gene>
<evidence type="ECO:0000313" key="3">
    <source>
        <dbReference type="Proteomes" id="UP000189935"/>
    </source>
</evidence>
<name>A0A1M6QD94_9BRAD</name>
<proteinExistence type="predicted"/>
<keyword evidence="1" id="KW-0812">Transmembrane</keyword>
<feature type="transmembrane region" description="Helical" evidence="1">
    <location>
        <begin position="6"/>
        <end position="36"/>
    </location>
</feature>
<accession>A0A1M6QD94</accession>
<dbReference type="EMBL" id="LT670844">
    <property type="protein sequence ID" value="SHK18047.1"/>
    <property type="molecule type" value="Genomic_DNA"/>
</dbReference>
<dbReference type="Proteomes" id="UP000189935">
    <property type="component" value="Chromosome I"/>
</dbReference>
<keyword evidence="1" id="KW-1133">Transmembrane helix</keyword>
<organism evidence="2 3">
    <name type="scientific">Bradyrhizobium lablabi</name>
    <dbReference type="NCBI Taxonomy" id="722472"/>
    <lineage>
        <taxon>Bacteria</taxon>
        <taxon>Pseudomonadati</taxon>
        <taxon>Pseudomonadota</taxon>
        <taxon>Alphaproteobacteria</taxon>
        <taxon>Hyphomicrobiales</taxon>
        <taxon>Nitrobacteraceae</taxon>
        <taxon>Bradyrhizobium</taxon>
    </lineage>
</organism>
<evidence type="ECO:0000256" key="1">
    <source>
        <dbReference type="SAM" id="Phobius"/>
    </source>
</evidence>
<sequence length="37" mass="3801">MVAVSVLLSFIGVVAFECEVAALVFMGLAVGVARFLA</sequence>
<keyword evidence="1" id="KW-0472">Membrane</keyword>
<reference evidence="2 3" key="1">
    <citation type="submission" date="2016-11" db="EMBL/GenBank/DDBJ databases">
        <authorList>
            <person name="Jaros S."/>
            <person name="Januszkiewicz K."/>
            <person name="Wedrychowicz H."/>
        </authorList>
    </citation>
    <scope>NUCLEOTIDE SEQUENCE [LARGE SCALE GENOMIC DNA]</scope>
    <source>
        <strain evidence="2 3">GAS499</strain>
    </source>
</reference>
<dbReference type="AlphaFoldDB" id="A0A1M6QD94"/>
<protein>
    <submittedName>
        <fullName evidence="2">Uncharacterized protein</fullName>
    </submittedName>
</protein>